<dbReference type="InterPro" id="IPR034660">
    <property type="entry name" value="DinB/YfiT-like"/>
</dbReference>
<dbReference type="EMBL" id="CP049257">
    <property type="protein sequence ID" value="QIG45456.1"/>
    <property type="molecule type" value="Genomic_DNA"/>
</dbReference>
<feature type="domain" description="Mycothiol-dependent maleylpyruvate isomerase metal-binding" evidence="1">
    <location>
        <begin position="8"/>
        <end position="124"/>
    </location>
</feature>
<dbReference type="KEGG" id="nano:G5V58_24315"/>
<evidence type="ECO:0000313" key="3">
    <source>
        <dbReference type="Proteomes" id="UP000502996"/>
    </source>
</evidence>
<dbReference type="AlphaFoldDB" id="A0A6G6WJT0"/>
<dbReference type="RefSeq" id="WP_165238050.1">
    <property type="nucleotide sequence ID" value="NZ_CP049257.1"/>
</dbReference>
<dbReference type="InterPro" id="IPR017520">
    <property type="entry name" value="CHP03086"/>
</dbReference>
<evidence type="ECO:0000313" key="2">
    <source>
        <dbReference type="EMBL" id="QIG45456.1"/>
    </source>
</evidence>
<reference evidence="2 3" key="1">
    <citation type="submission" date="2020-02" db="EMBL/GenBank/DDBJ databases">
        <title>Full genome sequence of Nocardioides sp. R-3366.</title>
        <authorList>
            <person name="Im W.-T."/>
        </authorList>
    </citation>
    <scope>NUCLEOTIDE SEQUENCE [LARGE SCALE GENOMIC DNA]</scope>
    <source>
        <strain evidence="2 3">R-3366</strain>
    </source>
</reference>
<sequence length="190" mass="20616">MTPAEEFAEVAARFGEVVAGVRPEQWDDPAPVPDWTARDVVRHLVEWFPALTHGLPVAVAPGPSVDDDPAGAWSAFQRGVQDLLDDPDSAALVPTNPNFGGVPLGEAVTRFFSTDVFMHTWDLARATGQDATLDPERCAAMLSGMEPIDDLLRQSGQYGPRIDVGEDADVQTRMLGFIGRDPLWRPPARA</sequence>
<dbReference type="Pfam" id="PF11716">
    <property type="entry name" value="MDMPI_N"/>
    <property type="match status" value="1"/>
</dbReference>
<accession>A0A6G6WJT0</accession>
<dbReference type="NCBIfam" id="TIGR03083">
    <property type="entry name" value="maleylpyruvate isomerase family mycothiol-dependent enzyme"/>
    <property type="match status" value="1"/>
</dbReference>
<dbReference type="InterPro" id="IPR024344">
    <property type="entry name" value="MDMPI_metal-binding"/>
</dbReference>
<protein>
    <submittedName>
        <fullName evidence="2">TIGR03086 family protein</fullName>
    </submittedName>
</protein>
<evidence type="ECO:0000259" key="1">
    <source>
        <dbReference type="Pfam" id="PF11716"/>
    </source>
</evidence>
<proteinExistence type="predicted"/>
<dbReference type="Gene3D" id="1.20.120.450">
    <property type="entry name" value="dinb family like domain"/>
    <property type="match status" value="1"/>
</dbReference>
<name>A0A6G6WJT0_9ACTN</name>
<organism evidence="2 3">
    <name type="scientific">Nocardioides anomalus</name>
    <dbReference type="NCBI Taxonomy" id="2712223"/>
    <lineage>
        <taxon>Bacteria</taxon>
        <taxon>Bacillati</taxon>
        <taxon>Actinomycetota</taxon>
        <taxon>Actinomycetes</taxon>
        <taxon>Propionibacteriales</taxon>
        <taxon>Nocardioidaceae</taxon>
        <taxon>Nocardioides</taxon>
    </lineage>
</organism>
<gene>
    <name evidence="2" type="ORF">G5V58_24315</name>
</gene>
<dbReference type="NCBIfam" id="TIGR03086">
    <property type="entry name" value="TIGR03086 family metal-binding protein"/>
    <property type="match status" value="1"/>
</dbReference>
<dbReference type="SUPFAM" id="SSF109854">
    <property type="entry name" value="DinB/YfiT-like putative metalloenzymes"/>
    <property type="match status" value="1"/>
</dbReference>
<dbReference type="InterPro" id="IPR017517">
    <property type="entry name" value="Maleyloyr_isom"/>
</dbReference>
<keyword evidence="3" id="KW-1185">Reference proteome</keyword>
<dbReference type="Proteomes" id="UP000502996">
    <property type="component" value="Chromosome"/>
</dbReference>
<dbReference type="GO" id="GO:0046872">
    <property type="term" value="F:metal ion binding"/>
    <property type="evidence" value="ECO:0007669"/>
    <property type="project" value="InterPro"/>
</dbReference>